<dbReference type="AlphaFoldDB" id="A0A1J5RS66"/>
<reference evidence="2" key="1">
    <citation type="submission" date="2016-10" db="EMBL/GenBank/DDBJ databases">
        <title>Sequence of Gallionella enrichment culture.</title>
        <authorList>
            <person name="Poehlein A."/>
            <person name="Muehling M."/>
            <person name="Daniel R."/>
        </authorList>
    </citation>
    <scope>NUCLEOTIDE SEQUENCE</scope>
</reference>
<evidence type="ECO:0000313" key="2">
    <source>
        <dbReference type="EMBL" id="OIQ90893.1"/>
    </source>
</evidence>
<protein>
    <submittedName>
        <fullName evidence="2">Chemotactic signal-response protein CheL</fullName>
    </submittedName>
</protein>
<proteinExistence type="predicted"/>
<sequence>MLDQTATSASSAALTAQAGYAATRGLSGAAGIPVGRPGESRAEIRQTAEKFETMFLSQMFSHMFEGIKSDAMFGGGHGEEMFQSMLINEYSQQVSKHGGLGIANAVMRTLIAEQEKGQ</sequence>
<dbReference type="Pfam" id="PF10135">
    <property type="entry name" value="Rod-binding"/>
    <property type="match status" value="1"/>
</dbReference>
<feature type="domain" description="Flagellar protein FlgJ N-terminal" evidence="1">
    <location>
        <begin position="63"/>
        <end position="108"/>
    </location>
</feature>
<dbReference type="EMBL" id="MLJW01000277">
    <property type="protein sequence ID" value="OIQ90893.1"/>
    <property type="molecule type" value="Genomic_DNA"/>
</dbReference>
<evidence type="ECO:0000259" key="1">
    <source>
        <dbReference type="Pfam" id="PF10135"/>
    </source>
</evidence>
<accession>A0A1J5RS66</accession>
<gene>
    <name evidence="2" type="ORF">GALL_272300</name>
</gene>
<organism evidence="2">
    <name type="scientific">mine drainage metagenome</name>
    <dbReference type="NCBI Taxonomy" id="410659"/>
    <lineage>
        <taxon>unclassified sequences</taxon>
        <taxon>metagenomes</taxon>
        <taxon>ecological metagenomes</taxon>
    </lineage>
</organism>
<name>A0A1J5RS66_9ZZZZ</name>
<dbReference type="InterPro" id="IPR019301">
    <property type="entry name" value="Flagellar_prot_FlgJ_N"/>
</dbReference>
<comment type="caution">
    <text evidence="2">The sequence shown here is derived from an EMBL/GenBank/DDBJ whole genome shotgun (WGS) entry which is preliminary data.</text>
</comment>